<evidence type="ECO:0000259" key="1">
    <source>
        <dbReference type="Pfam" id="PF04014"/>
    </source>
</evidence>
<sequence>MEEKEERFLARMVLGGRITIPSEIREKLGLKTGNLVRATIKKEDE</sequence>
<dbReference type="Gene3D" id="2.10.260.10">
    <property type="match status" value="1"/>
</dbReference>
<protein>
    <submittedName>
        <fullName evidence="2">Putative antitoxin family protein</fullName>
    </submittedName>
</protein>
<proteinExistence type="predicted"/>
<dbReference type="SUPFAM" id="SSF89447">
    <property type="entry name" value="AbrB/MazE/MraZ-like"/>
    <property type="match status" value="1"/>
</dbReference>
<dbReference type="GO" id="GO:0003677">
    <property type="term" value="F:DNA binding"/>
    <property type="evidence" value="ECO:0007669"/>
    <property type="project" value="InterPro"/>
</dbReference>
<feature type="domain" description="SpoVT-AbrB" evidence="1">
    <location>
        <begin position="16"/>
        <end position="41"/>
    </location>
</feature>
<accession>A0A6M3X5U7</accession>
<dbReference type="AlphaFoldDB" id="A0A6M3X5U7"/>
<reference evidence="2" key="1">
    <citation type="submission" date="2020-03" db="EMBL/GenBank/DDBJ databases">
        <title>The deep terrestrial virosphere.</title>
        <authorList>
            <person name="Holmfeldt K."/>
            <person name="Nilsson E."/>
            <person name="Simone D."/>
            <person name="Lopez-Fernandez M."/>
            <person name="Wu X."/>
            <person name="de Brujin I."/>
            <person name="Lundin D."/>
            <person name="Andersson A."/>
            <person name="Bertilsson S."/>
            <person name="Dopson M."/>
        </authorList>
    </citation>
    <scope>NUCLEOTIDE SEQUENCE</scope>
    <source>
        <strain evidence="2">MM171B03160</strain>
    </source>
</reference>
<dbReference type="NCBIfam" id="TIGR01439">
    <property type="entry name" value="lp_hng_hel_AbrB"/>
    <property type="match status" value="1"/>
</dbReference>
<dbReference type="Pfam" id="PF04014">
    <property type="entry name" value="MazE_antitoxin"/>
    <property type="match status" value="1"/>
</dbReference>
<organism evidence="2">
    <name type="scientific">viral metagenome</name>
    <dbReference type="NCBI Taxonomy" id="1070528"/>
    <lineage>
        <taxon>unclassified sequences</taxon>
        <taxon>metagenomes</taxon>
        <taxon>organismal metagenomes</taxon>
    </lineage>
</organism>
<name>A0A6M3X5U7_9ZZZZ</name>
<dbReference type="EMBL" id="MT143952">
    <property type="protein sequence ID" value="QJH93164.1"/>
    <property type="molecule type" value="Genomic_DNA"/>
</dbReference>
<gene>
    <name evidence="2" type="ORF">MM171B03160_0002</name>
</gene>
<evidence type="ECO:0000313" key="2">
    <source>
        <dbReference type="EMBL" id="QJH93164.1"/>
    </source>
</evidence>
<dbReference type="InterPro" id="IPR007159">
    <property type="entry name" value="SpoVT-AbrB_dom"/>
</dbReference>
<dbReference type="InterPro" id="IPR037914">
    <property type="entry name" value="SpoVT-AbrB_sf"/>
</dbReference>